<evidence type="ECO:0000313" key="3">
    <source>
        <dbReference type="Proteomes" id="UP000003688"/>
    </source>
</evidence>
<dbReference type="Gene3D" id="3.40.720.10">
    <property type="entry name" value="Alkaline Phosphatase, subunit A"/>
    <property type="match status" value="1"/>
</dbReference>
<dbReference type="PANTHER" id="PTHR10151:SF120">
    <property type="entry name" value="BIS(5'-ADENOSYL)-TRIPHOSPHATASE"/>
    <property type="match status" value="1"/>
</dbReference>
<feature type="compositionally biased region" description="Basic and acidic residues" evidence="1">
    <location>
        <begin position="421"/>
        <end position="436"/>
    </location>
</feature>
<organism evidence="2 3">
    <name type="scientific">Pedosphaera parvula (strain Ellin514)</name>
    <dbReference type="NCBI Taxonomy" id="320771"/>
    <lineage>
        <taxon>Bacteria</taxon>
        <taxon>Pseudomonadati</taxon>
        <taxon>Verrucomicrobiota</taxon>
        <taxon>Pedosphaerae</taxon>
        <taxon>Pedosphaerales</taxon>
        <taxon>Pedosphaeraceae</taxon>
        <taxon>Pedosphaera</taxon>
    </lineage>
</organism>
<dbReference type="PANTHER" id="PTHR10151">
    <property type="entry name" value="ECTONUCLEOTIDE PYROPHOSPHATASE/PHOSPHODIESTERASE"/>
    <property type="match status" value="1"/>
</dbReference>
<keyword evidence="3" id="KW-1185">Reference proteome</keyword>
<dbReference type="Proteomes" id="UP000003688">
    <property type="component" value="Unassembled WGS sequence"/>
</dbReference>
<gene>
    <name evidence="2" type="ORF">Cflav_PD4046</name>
</gene>
<dbReference type="EMBL" id="ABOX02000013">
    <property type="protein sequence ID" value="EEF60877.1"/>
    <property type="molecule type" value="Genomic_DNA"/>
</dbReference>
<accession>B9XGV6</accession>
<evidence type="ECO:0000256" key="1">
    <source>
        <dbReference type="SAM" id="MobiDB-lite"/>
    </source>
</evidence>
<name>B9XGV6_PEDPL</name>
<dbReference type="InterPro" id="IPR002591">
    <property type="entry name" value="Phosphodiest/P_Trfase"/>
</dbReference>
<dbReference type="RefSeq" id="WP_007415052.1">
    <property type="nucleotide sequence ID" value="NZ_ABOX02000013.1"/>
</dbReference>
<dbReference type="AlphaFoldDB" id="B9XGV6"/>
<feature type="region of interest" description="Disordered" evidence="1">
    <location>
        <begin position="415"/>
        <end position="436"/>
    </location>
</feature>
<comment type="caution">
    <text evidence="2">The sequence shown here is derived from an EMBL/GenBank/DDBJ whole genome shotgun (WGS) entry which is preliminary data.</text>
</comment>
<dbReference type="GO" id="GO:0016787">
    <property type="term" value="F:hydrolase activity"/>
    <property type="evidence" value="ECO:0007669"/>
    <property type="project" value="UniProtKB-ARBA"/>
</dbReference>
<dbReference type="CDD" id="cd16018">
    <property type="entry name" value="Enpp"/>
    <property type="match status" value="1"/>
</dbReference>
<dbReference type="OrthoDB" id="9779418at2"/>
<dbReference type="STRING" id="320771.Cflav_PD4046"/>
<evidence type="ECO:0000313" key="2">
    <source>
        <dbReference type="EMBL" id="EEF60877.1"/>
    </source>
</evidence>
<dbReference type="SUPFAM" id="SSF53649">
    <property type="entry name" value="Alkaline phosphatase-like"/>
    <property type="match status" value="1"/>
</dbReference>
<dbReference type="InterPro" id="IPR017850">
    <property type="entry name" value="Alkaline_phosphatase_core_sf"/>
</dbReference>
<dbReference type="Pfam" id="PF01663">
    <property type="entry name" value="Phosphodiest"/>
    <property type="match status" value="1"/>
</dbReference>
<sequence precursor="true">MPVRNCFHRQTTVSCATPSYFNTHPSLPQRLLLVLAILTLAVRPHVAAAAPATPAPAQSDRLVVMISLDGLAAYYLDDPKAEMPTLRALAAEGARATSMKASTPTVTWPNHTTLVTGDNPARHGVVGNNYFDRATGKRVVLITDPVYDKDEIVKVPTIYDVARAAGLKTAAIRWPATRNARTLDWTIPDVATMELMKKYTTPALGSQCEQAGISLTKKDGVALEDNNARELGDETWTRAFNLILQKDRPNLALLHLVNVDHTQHLKGPKSDEAYAAVKGVDAQVREVWEELQRDYPGKATLLVVSDHGFSPIKRTILPNVVLRKAGLLNSEKKRHDGAVQVVPQGGSAFIYITDDANRPSLLKRIEKAFAGMPEVAKIVGPKQLKDYGVANPKDDAHAPDMILFAQEGYAFGDTAAGDLPFEEKPERRGSHGHDSSLPDLHATFVAWGAGIKPGTKLGEISNTSVAPTIAQLLGLKFSNVDGKPLTKILTN</sequence>
<reference evidence="2 3" key="1">
    <citation type="journal article" date="2011" name="J. Bacteriol.">
        <title>Genome sequence of 'Pedosphaera parvula' Ellin514, an aerobic Verrucomicrobial isolate from pasture soil.</title>
        <authorList>
            <person name="Kant R."/>
            <person name="van Passel M.W."/>
            <person name="Sangwan P."/>
            <person name="Palva A."/>
            <person name="Lucas S."/>
            <person name="Copeland A."/>
            <person name="Lapidus A."/>
            <person name="Glavina Del Rio T."/>
            <person name="Dalin E."/>
            <person name="Tice H."/>
            <person name="Bruce D."/>
            <person name="Goodwin L."/>
            <person name="Pitluck S."/>
            <person name="Chertkov O."/>
            <person name="Larimer F.W."/>
            <person name="Land M.L."/>
            <person name="Hauser L."/>
            <person name="Brettin T.S."/>
            <person name="Detter J.C."/>
            <person name="Han S."/>
            <person name="de Vos W.M."/>
            <person name="Janssen P.H."/>
            <person name="Smidt H."/>
        </authorList>
    </citation>
    <scope>NUCLEOTIDE SEQUENCE [LARGE SCALE GENOMIC DNA]</scope>
    <source>
        <strain evidence="2 3">Ellin514</strain>
    </source>
</reference>
<protein>
    <submittedName>
        <fullName evidence="2">Type I phosphodiesterase/nucleotide pyrophosphatase</fullName>
    </submittedName>
</protein>
<proteinExistence type="predicted"/>